<gene>
    <name evidence="1" type="ORF">EV696_10857</name>
</gene>
<accession>A0A4V3D7J0</accession>
<organism evidence="1 2">
    <name type="scientific">Permianibacter aggregans</name>
    <dbReference type="NCBI Taxonomy" id="1510150"/>
    <lineage>
        <taxon>Bacteria</taxon>
        <taxon>Pseudomonadati</taxon>
        <taxon>Pseudomonadota</taxon>
        <taxon>Gammaproteobacteria</taxon>
        <taxon>Pseudomonadales</taxon>
        <taxon>Pseudomonadaceae</taxon>
        <taxon>Permianibacter</taxon>
    </lineage>
</organism>
<dbReference type="AlphaFoldDB" id="A0A4V3D7J0"/>
<dbReference type="OrthoDB" id="499748at2"/>
<evidence type="ECO:0000313" key="1">
    <source>
        <dbReference type="EMBL" id="TDQ48077.1"/>
    </source>
</evidence>
<dbReference type="Pfam" id="PF19268">
    <property type="entry name" value="CIS_TMP"/>
    <property type="match status" value="1"/>
</dbReference>
<sequence length="482" mass="53894">MQPQPHRIQALQLTLRGQSSTSAESWRGQLRDWIDNDASNCLAAVCDAWCPPDEVRQIKSLTLSVRIDDLSKLAEAVQTELWRQLDNAVDLSGSVVGEASTDLEFAATRRSVEANDQQMLLHYLRQGVLPWPMAMQQRERVLEPFQQLLRRQRGAILASLQIGGWSSWLAVLRRMLQLTTKPEQPEVLALLLVRAELAPPSSWLQIAEQSGQLPTFHRFWIATWLASDSLARYLQSLTMQLTLSAETSKSIPTLLPLFCTLVERHDAKTIEKVSAQVKSLLPDIELPVLLLAESGVARSVEPDQTEPVVEETSEQSRGVSMFHAGTVLLHPYLPTLFAACGICQKGDKRIVPEQLPRAAQLLHYLASGETQAQDFDTPFYALLLGVYPRAISLPEASLAAQDCAEADALLQAVLSHWTALKQTRVESLQLSFLQRRGVLIDDAQGLTLHIHKEAFDVLLTHLPWSINMVKLSWMPKPLLVVW</sequence>
<keyword evidence="2" id="KW-1185">Reference proteome</keyword>
<dbReference type="Proteomes" id="UP000295375">
    <property type="component" value="Unassembled WGS sequence"/>
</dbReference>
<dbReference type="InterPro" id="IPR045538">
    <property type="entry name" value="CIS_TMP"/>
</dbReference>
<dbReference type="RefSeq" id="WP_133590518.1">
    <property type="nucleotide sequence ID" value="NZ_CP037953.1"/>
</dbReference>
<dbReference type="EMBL" id="SNYM01000008">
    <property type="protein sequence ID" value="TDQ48077.1"/>
    <property type="molecule type" value="Genomic_DNA"/>
</dbReference>
<reference evidence="1 2" key="1">
    <citation type="submission" date="2019-03" db="EMBL/GenBank/DDBJ databases">
        <title>Genomic Encyclopedia of Type Strains, Phase IV (KMG-IV): sequencing the most valuable type-strain genomes for metagenomic binning, comparative biology and taxonomic classification.</title>
        <authorList>
            <person name="Goeker M."/>
        </authorList>
    </citation>
    <scope>NUCLEOTIDE SEQUENCE [LARGE SCALE GENOMIC DNA]</scope>
    <source>
        <strain evidence="1 2">DSM 103792</strain>
    </source>
</reference>
<evidence type="ECO:0000313" key="2">
    <source>
        <dbReference type="Proteomes" id="UP000295375"/>
    </source>
</evidence>
<proteinExistence type="predicted"/>
<name>A0A4V3D7J0_9GAMM</name>
<comment type="caution">
    <text evidence="1">The sequence shown here is derived from an EMBL/GenBank/DDBJ whole genome shotgun (WGS) entry which is preliminary data.</text>
</comment>
<protein>
    <submittedName>
        <fullName evidence="1">Uncharacterized protein</fullName>
    </submittedName>
</protein>